<name>A0A7W8MWD9_9BACL</name>
<evidence type="ECO:0000256" key="2">
    <source>
        <dbReference type="SAM" id="Phobius"/>
    </source>
</evidence>
<proteinExistence type="predicted"/>
<dbReference type="EMBL" id="JACHEP010000013">
    <property type="protein sequence ID" value="MBB5325256.1"/>
    <property type="molecule type" value="Genomic_DNA"/>
</dbReference>
<sequence length="208" mass="23688">MHFIIEWVTNIIMFILFAIIIELLLPSSSFQKYVKMVVGLILLLIMLSPLLNIFSINVDRLLATVTAEGSRQQETMKNELEQKKKEIQASQRAYILEQMAVQMKKQVAGELMKQYGLTVQHVTLQTKENESLQIPDDIQAIEVIVSKQRDQEAIQPVVIDASKPLSEAAEDEAQKKELVSFFAAKWGIHEEKIVVQIEGRDWGDVSVH</sequence>
<keyword evidence="4" id="KW-1185">Reference proteome</keyword>
<dbReference type="InterPro" id="IPR014245">
    <property type="entry name" value="Spore_III_AF"/>
</dbReference>
<keyword evidence="2" id="KW-0472">Membrane</keyword>
<dbReference type="NCBIfam" id="TIGR02896">
    <property type="entry name" value="spore_III_AF"/>
    <property type="match status" value="1"/>
</dbReference>
<protein>
    <submittedName>
        <fullName evidence="3">Stage III sporulation protein AF</fullName>
    </submittedName>
</protein>
<feature type="transmembrane region" description="Helical" evidence="2">
    <location>
        <begin position="33"/>
        <end position="54"/>
    </location>
</feature>
<comment type="caution">
    <text evidence="3">The sequence shown here is derived from an EMBL/GenBank/DDBJ whole genome shotgun (WGS) entry which is preliminary data.</text>
</comment>
<keyword evidence="1" id="KW-0175">Coiled coil</keyword>
<evidence type="ECO:0000256" key="1">
    <source>
        <dbReference type="SAM" id="Coils"/>
    </source>
</evidence>
<feature type="coiled-coil region" evidence="1">
    <location>
        <begin position="70"/>
        <end position="97"/>
    </location>
</feature>
<evidence type="ECO:0000313" key="4">
    <source>
        <dbReference type="Proteomes" id="UP000520011"/>
    </source>
</evidence>
<keyword evidence="2" id="KW-0812">Transmembrane</keyword>
<dbReference type="Pfam" id="PF09581">
    <property type="entry name" value="Spore_III_AF"/>
    <property type="match status" value="1"/>
</dbReference>
<dbReference type="RefSeq" id="WP_183254618.1">
    <property type="nucleotide sequence ID" value="NZ_JACHEP010000013.1"/>
</dbReference>
<dbReference type="Proteomes" id="UP000520011">
    <property type="component" value="Unassembled WGS sequence"/>
</dbReference>
<keyword evidence="2" id="KW-1133">Transmembrane helix</keyword>
<gene>
    <name evidence="3" type="ORF">HNQ34_002356</name>
</gene>
<accession>A0A7W8MWD9</accession>
<organism evidence="3 4">
    <name type="scientific">Anoxybacteroides tepidamans</name>
    <dbReference type="NCBI Taxonomy" id="265948"/>
    <lineage>
        <taxon>Bacteria</taxon>
        <taxon>Bacillati</taxon>
        <taxon>Bacillota</taxon>
        <taxon>Bacilli</taxon>
        <taxon>Bacillales</taxon>
        <taxon>Anoxybacillaceae</taxon>
        <taxon>Anoxybacteroides</taxon>
    </lineage>
</organism>
<dbReference type="AlphaFoldDB" id="A0A7W8MWD9"/>
<feature type="transmembrane region" description="Helical" evidence="2">
    <location>
        <begin position="7"/>
        <end position="27"/>
    </location>
</feature>
<evidence type="ECO:0000313" key="3">
    <source>
        <dbReference type="EMBL" id="MBB5325256.1"/>
    </source>
</evidence>
<reference evidence="3 4" key="1">
    <citation type="submission" date="2020-08" db="EMBL/GenBank/DDBJ databases">
        <title>Genomic Encyclopedia of Type Strains, Phase IV (KMG-IV): sequencing the most valuable type-strain genomes for metagenomic binning, comparative biology and taxonomic classification.</title>
        <authorList>
            <person name="Goeker M."/>
        </authorList>
    </citation>
    <scope>NUCLEOTIDE SEQUENCE [LARGE SCALE GENOMIC DNA]</scope>
    <source>
        <strain evidence="3 4">DSM 16325</strain>
    </source>
</reference>